<feature type="region of interest" description="Disordered" evidence="1">
    <location>
        <begin position="362"/>
        <end position="388"/>
    </location>
</feature>
<comment type="caution">
    <text evidence="2">The sequence shown here is derived from an EMBL/GenBank/DDBJ whole genome shotgun (WGS) entry which is preliminary data.</text>
</comment>
<evidence type="ECO:0000313" key="3">
    <source>
        <dbReference type="Proteomes" id="UP000017559"/>
    </source>
</evidence>
<proteinExistence type="predicted"/>
<keyword evidence="3" id="KW-1185">Reference proteome</keyword>
<dbReference type="Proteomes" id="UP000017559">
    <property type="component" value="Unassembled WGS sequence"/>
</dbReference>
<dbReference type="EMBL" id="AWSO01000040">
    <property type="protein sequence ID" value="ESK96792.1"/>
    <property type="molecule type" value="Genomic_DNA"/>
</dbReference>
<accession>V2XSR3</accession>
<evidence type="ECO:0008006" key="4">
    <source>
        <dbReference type="Google" id="ProtNLM"/>
    </source>
</evidence>
<dbReference type="AlphaFoldDB" id="V2XSR3"/>
<dbReference type="KEGG" id="mrr:Moror_6664"/>
<dbReference type="InterPro" id="IPR040521">
    <property type="entry name" value="KDZ"/>
</dbReference>
<dbReference type="OrthoDB" id="2505969at2759"/>
<dbReference type="HOGENOM" id="CLU_013084_2_0_1"/>
<protein>
    <recommendedName>
        <fullName evidence="4">CxC1-like cysteine cluster associated with KDZ transposases domain-containing protein</fullName>
    </recommendedName>
</protein>
<gene>
    <name evidence="2" type="ORF">Moror_6664</name>
</gene>
<organism evidence="2 3">
    <name type="scientific">Moniliophthora roreri (strain MCA 2997)</name>
    <name type="common">Cocoa frosty pod rot fungus</name>
    <name type="synonym">Crinipellis roreri</name>
    <dbReference type="NCBI Taxonomy" id="1381753"/>
    <lineage>
        <taxon>Eukaryota</taxon>
        <taxon>Fungi</taxon>
        <taxon>Dikarya</taxon>
        <taxon>Basidiomycota</taxon>
        <taxon>Agaricomycotina</taxon>
        <taxon>Agaricomycetes</taxon>
        <taxon>Agaricomycetidae</taxon>
        <taxon>Agaricales</taxon>
        <taxon>Marasmiineae</taxon>
        <taxon>Marasmiaceae</taxon>
        <taxon>Moniliophthora</taxon>
    </lineage>
</organism>
<sequence>MTRRRSGLSRKSTVYYGEDVVVKGIATNKVVKSKSRTKEKWSMEQAAYENLMKGLSVASRDLLRAEQERDEDIHMQDIFDDPGPSGHHHDNANDFEEDLDSQIIPYGEEGMGGEFEYYNLLTSILEHSDRRADSRSRTKRVEDQVNAWKKQEPRLVDAYLVFRAHGVPQNTTNSETWRVRVMSFTECGYRELFHTGNSETANESLTRHGFIGGSAEQPTIAFALSLFEIYRQIHRICPHFSIYALAYTLQNLHHLPVGEHLEDQLRTAYDAYLSILREVQARSIEALGRTQIEIFQTMLCSPCMYKLDDEQRLVPSMLFAIDGNTVLKMVDPAFKAGKKRLDTRHLGHYRMLEESQVNEFANEVQNAQRKRNKHDPPPPVSPDPTINRDGANVAWLNVTEMDELAACIDTCVERWKAAAPESRKQMFALFGISGIFLATCRHGHVVVMCDMIRSGELMKYPLAIIDALIDHYGEDLGVAYDIMCAFYKTLLRSVKLRNKVLGKRLVGVVPSFHGHAHNRKCQVSWHPQYIHGVGLEDFETCERLFSQSNNLASSTRFATAFHRHQIIQEHFDFNDEDKHAASGTFIYHNYRQATERLSTDHALLEECYQQMNLSPADCEGFLNAEREHFTKDFSDPPEVTCVLDYAELLQKFWATKKESDEARKKFQMLSTPEGQRWSEQERRKVEVRNSTTFKRYEAALEQLVDFQVEHNLDEWSDSDQRYLDALRGLTERKYRRALEQLEHLVVQRLFELTKLNMSDVGYKQRQKITNALKSRATAIRCALQEFNTVANQLEKNQLEFDEILDLVSIAGFDLLKDSHIDITQLAWTKAENRKVMLLYFGVKHYTLAIQDAKNGDLAAELQSQLECRNVVHMRISERLVQTSKLAGFTGTLLPGQRVGWDPHVSDSIPLPKWATSVLRIRRESDANCTLAKDDDMRHGAEYILGDELDVLNDELQADGLIRFMENLALEDAHGQPYSDTF</sequence>
<evidence type="ECO:0000256" key="1">
    <source>
        <dbReference type="SAM" id="MobiDB-lite"/>
    </source>
</evidence>
<dbReference type="PANTHER" id="PTHR33096:SF1">
    <property type="entry name" value="CXC1-LIKE CYSTEINE CLUSTER ASSOCIATED WITH KDZ TRANSPOSASES DOMAIN-CONTAINING PROTEIN"/>
    <property type="match status" value="1"/>
</dbReference>
<name>V2XSR3_MONRO</name>
<dbReference type="PANTHER" id="PTHR33096">
    <property type="entry name" value="CXC2 DOMAIN-CONTAINING PROTEIN"/>
    <property type="match status" value="1"/>
</dbReference>
<reference evidence="2 3" key="1">
    <citation type="journal article" date="2014" name="BMC Genomics">
        <title>Genome and secretome analysis of the hemibiotrophic fungal pathogen, Moniliophthora roreri, which causes frosty pod rot disease of cacao: mechanisms of the biotrophic and necrotrophic phases.</title>
        <authorList>
            <person name="Meinhardt L.W."/>
            <person name="Costa G.G.L."/>
            <person name="Thomazella D.P.T."/>
            <person name="Teixeira P.J.P.L."/>
            <person name="Carazzolle M.F."/>
            <person name="Schuster S.C."/>
            <person name="Carlson J.E."/>
            <person name="Guiltinan M.J."/>
            <person name="Mieczkowski P."/>
            <person name="Farmer A."/>
            <person name="Ramaraj T."/>
            <person name="Crozier J."/>
            <person name="Davis R.E."/>
            <person name="Shao J."/>
            <person name="Melnick R.L."/>
            <person name="Pereira G.A.G."/>
            <person name="Bailey B.A."/>
        </authorList>
    </citation>
    <scope>NUCLEOTIDE SEQUENCE [LARGE SCALE GENOMIC DNA]</scope>
    <source>
        <strain evidence="2 3">MCA 2997</strain>
    </source>
</reference>
<evidence type="ECO:0000313" key="2">
    <source>
        <dbReference type="EMBL" id="ESK96792.1"/>
    </source>
</evidence>
<dbReference type="Pfam" id="PF18758">
    <property type="entry name" value="KDZ"/>
    <property type="match status" value="1"/>
</dbReference>